<reference evidence="1 2" key="2">
    <citation type="journal article" date="2022" name="Mol. Ecol. Resour.">
        <title>The genomes of chicory, endive, great burdock and yacon provide insights into Asteraceae paleo-polyploidization history and plant inulin production.</title>
        <authorList>
            <person name="Fan W."/>
            <person name="Wang S."/>
            <person name="Wang H."/>
            <person name="Wang A."/>
            <person name="Jiang F."/>
            <person name="Liu H."/>
            <person name="Zhao H."/>
            <person name="Xu D."/>
            <person name="Zhang Y."/>
        </authorList>
    </citation>
    <scope>NUCLEOTIDE SEQUENCE [LARGE SCALE GENOMIC DNA]</scope>
    <source>
        <strain evidence="2">cv. Yunnan</strain>
        <tissue evidence="1">Leaves</tissue>
    </source>
</reference>
<evidence type="ECO:0000313" key="1">
    <source>
        <dbReference type="EMBL" id="KAI3783662.1"/>
    </source>
</evidence>
<evidence type="ECO:0000313" key="2">
    <source>
        <dbReference type="Proteomes" id="UP001056120"/>
    </source>
</evidence>
<gene>
    <name evidence="1" type="ORF">L1987_42748</name>
</gene>
<reference evidence="2" key="1">
    <citation type="journal article" date="2022" name="Mol. Ecol. Resour.">
        <title>The genomes of chicory, endive, great burdock and yacon provide insights into Asteraceae palaeo-polyploidization history and plant inulin production.</title>
        <authorList>
            <person name="Fan W."/>
            <person name="Wang S."/>
            <person name="Wang H."/>
            <person name="Wang A."/>
            <person name="Jiang F."/>
            <person name="Liu H."/>
            <person name="Zhao H."/>
            <person name="Xu D."/>
            <person name="Zhang Y."/>
        </authorList>
    </citation>
    <scope>NUCLEOTIDE SEQUENCE [LARGE SCALE GENOMIC DNA]</scope>
    <source>
        <strain evidence="2">cv. Yunnan</strain>
    </source>
</reference>
<dbReference type="EMBL" id="CM042031">
    <property type="protein sequence ID" value="KAI3783662.1"/>
    <property type="molecule type" value="Genomic_DNA"/>
</dbReference>
<keyword evidence="2" id="KW-1185">Reference proteome</keyword>
<comment type="caution">
    <text evidence="1">The sequence shown here is derived from an EMBL/GenBank/DDBJ whole genome shotgun (WGS) entry which is preliminary data.</text>
</comment>
<dbReference type="Proteomes" id="UP001056120">
    <property type="component" value="Linkage Group LG14"/>
</dbReference>
<proteinExistence type="predicted"/>
<organism evidence="1 2">
    <name type="scientific">Smallanthus sonchifolius</name>
    <dbReference type="NCBI Taxonomy" id="185202"/>
    <lineage>
        <taxon>Eukaryota</taxon>
        <taxon>Viridiplantae</taxon>
        <taxon>Streptophyta</taxon>
        <taxon>Embryophyta</taxon>
        <taxon>Tracheophyta</taxon>
        <taxon>Spermatophyta</taxon>
        <taxon>Magnoliopsida</taxon>
        <taxon>eudicotyledons</taxon>
        <taxon>Gunneridae</taxon>
        <taxon>Pentapetalae</taxon>
        <taxon>asterids</taxon>
        <taxon>campanulids</taxon>
        <taxon>Asterales</taxon>
        <taxon>Asteraceae</taxon>
        <taxon>Asteroideae</taxon>
        <taxon>Heliantheae alliance</taxon>
        <taxon>Millerieae</taxon>
        <taxon>Smallanthus</taxon>
    </lineage>
</organism>
<protein>
    <submittedName>
        <fullName evidence="1">Uncharacterized protein</fullName>
    </submittedName>
</protein>
<accession>A0ACB9GJT9</accession>
<name>A0ACB9GJT9_9ASTR</name>
<sequence length="199" mass="22604">MIFLPSLPFHTIDNTGDPSMVKLRFPFGNPEGKKITIVGSINGIILLLIKNSKILISDQIIYDHDMILYNPFSREFKTVPYYPPSFDHSIVGSINCVYGFGYGYGHGTIVDDLKIVRLGESIVNHRSVSYEVFDLKTWSWSRHSEIGKYSLGFFLGTFANGFLYWHVWSKKVNVLSSFGLAGSWQQYVEYVESLISLLA</sequence>